<evidence type="ECO:0000313" key="2">
    <source>
        <dbReference type="EMBL" id="CAF1336391.1"/>
    </source>
</evidence>
<evidence type="ECO:0000313" key="3">
    <source>
        <dbReference type="EMBL" id="CAF1594485.1"/>
    </source>
</evidence>
<comment type="caution">
    <text evidence="3">The sequence shown here is derived from an EMBL/GenBank/DDBJ whole genome shotgun (WGS) entry which is preliminary data.</text>
</comment>
<dbReference type="GO" id="GO:0005634">
    <property type="term" value="C:nucleus"/>
    <property type="evidence" value="ECO:0007669"/>
    <property type="project" value="TreeGrafter"/>
</dbReference>
<dbReference type="GO" id="GO:0000723">
    <property type="term" value="P:telomere maintenance"/>
    <property type="evidence" value="ECO:0007669"/>
    <property type="project" value="TreeGrafter"/>
</dbReference>
<dbReference type="InterPro" id="IPR050517">
    <property type="entry name" value="DDR_Repair_Kinase"/>
</dbReference>
<dbReference type="Gene3D" id="3.30.1010.10">
    <property type="entry name" value="Phosphatidylinositol 3-kinase Catalytic Subunit, Chain A, domain 4"/>
    <property type="match status" value="1"/>
</dbReference>
<name>A0A816A8V4_9BILA</name>
<keyword evidence="4" id="KW-1185">Reference proteome</keyword>
<sequence>MNSDTRLILGNISLKLINIIQDKTNINHYSTCFSSTFRQQNLLLDKSSIRQLEIPGQYTTKKQKPLIQHHIQIVVKAGEDIRQDQRIQPLFSIINDLYDNYPNSNQSNSAYIALRTYKVIPVSSKLGMIECLDNTPPLKYLIQE</sequence>
<dbReference type="Pfam" id="PF00454">
    <property type="entry name" value="PI3_PI4_kinase"/>
    <property type="match status" value="1"/>
</dbReference>
<protein>
    <recommendedName>
        <fullName evidence="1">PI3K/PI4K catalytic domain-containing protein</fullName>
    </recommendedName>
</protein>
<dbReference type="InterPro" id="IPR000403">
    <property type="entry name" value="PI3/4_kinase_cat_dom"/>
</dbReference>
<dbReference type="EMBL" id="CAJNOH010003438">
    <property type="protein sequence ID" value="CAF1336391.1"/>
    <property type="molecule type" value="Genomic_DNA"/>
</dbReference>
<evidence type="ECO:0000313" key="4">
    <source>
        <dbReference type="Proteomes" id="UP000663870"/>
    </source>
</evidence>
<proteinExistence type="predicted"/>
<dbReference type="Proteomes" id="UP000663870">
    <property type="component" value="Unassembled WGS sequence"/>
</dbReference>
<dbReference type="Proteomes" id="UP000663854">
    <property type="component" value="Unassembled WGS sequence"/>
</dbReference>
<dbReference type="SUPFAM" id="SSF56112">
    <property type="entry name" value="Protein kinase-like (PK-like)"/>
    <property type="match status" value="1"/>
</dbReference>
<reference evidence="3" key="1">
    <citation type="submission" date="2021-02" db="EMBL/GenBank/DDBJ databases">
        <authorList>
            <person name="Nowell W R."/>
        </authorList>
    </citation>
    <scope>NUCLEOTIDE SEQUENCE</scope>
</reference>
<organism evidence="3 4">
    <name type="scientific">Rotaria sordida</name>
    <dbReference type="NCBI Taxonomy" id="392033"/>
    <lineage>
        <taxon>Eukaryota</taxon>
        <taxon>Metazoa</taxon>
        <taxon>Spiralia</taxon>
        <taxon>Gnathifera</taxon>
        <taxon>Rotifera</taxon>
        <taxon>Eurotatoria</taxon>
        <taxon>Bdelloidea</taxon>
        <taxon>Philodinida</taxon>
        <taxon>Philodinidae</taxon>
        <taxon>Rotaria</taxon>
    </lineage>
</organism>
<accession>A0A816A8V4</accession>
<dbReference type="GO" id="GO:0004674">
    <property type="term" value="F:protein serine/threonine kinase activity"/>
    <property type="evidence" value="ECO:0007669"/>
    <property type="project" value="TreeGrafter"/>
</dbReference>
<gene>
    <name evidence="3" type="ORF">JXQ802_LOCUS47578</name>
    <name evidence="2" type="ORF">PYM288_LOCUS31672</name>
</gene>
<dbReference type="PANTHER" id="PTHR11139:SF68">
    <property type="entry name" value="DNA-DEPENDENT PROTEIN KINASE CATALYTIC SUBUNIT"/>
    <property type="match status" value="1"/>
</dbReference>
<dbReference type="AlphaFoldDB" id="A0A816A8V4"/>
<feature type="domain" description="PI3K/PI4K catalytic" evidence="1">
    <location>
        <begin position="48"/>
        <end position="144"/>
    </location>
</feature>
<dbReference type="PROSITE" id="PS50290">
    <property type="entry name" value="PI3_4_KINASE_3"/>
    <property type="match status" value="1"/>
</dbReference>
<dbReference type="GO" id="GO:0006302">
    <property type="term" value="P:double-strand break repair"/>
    <property type="evidence" value="ECO:0007669"/>
    <property type="project" value="TreeGrafter"/>
</dbReference>
<evidence type="ECO:0000259" key="1">
    <source>
        <dbReference type="PROSITE" id="PS50290"/>
    </source>
</evidence>
<dbReference type="PANTHER" id="PTHR11139">
    <property type="entry name" value="ATAXIA TELANGIECTASIA MUTATED ATM -RELATED"/>
    <property type="match status" value="1"/>
</dbReference>
<dbReference type="EMBL" id="CAJNOL010004770">
    <property type="protein sequence ID" value="CAF1594485.1"/>
    <property type="molecule type" value="Genomic_DNA"/>
</dbReference>
<dbReference type="InterPro" id="IPR011009">
    <property type="entry name" value="Kinase-like_dom_sf"/>
</dbReference>